<feature type="binding site" evidence="6">
    <location>
        <position position="473"/>
    </location>
    <ligand>
        <name>Zn(2+)</name>
        <dbReference type="ChEBI" id="CHEBI:29105"/>
    </ligand>
</feature>
<feature type="binding site" evidence="6">
    <location>
        <position position="673"/>
    </location>
    <ligand>
        <name>Zn(2+)</name>
        <dbReference type="ChEBI" id="CHEBI:29105"/>
    </ligand>
</feature>
<evidence type="ECO:0000256" key="1">
    <source>
        <dbReference type="ARBA" id="ARBA00022448"/>
    </source>
</evidence>
<proteinExistence type="inferred from homology"/>
<evidence type="ECO:0000256" key="2">
    <source>
        <dbReference type="ARBA" id="ARBA00022475"/>
    </source>
</evidence>
<gene>
    <name evidence="6" type="primary">dabA</name>
    <name evidence="7" type="ORF">FHR32_007548</name>
</gene>
<sequence>MTPVNTVARRPDQDRCADIPDLVERAARLLPEQAPLQTFVHHNTLHAFEHLPFDDAVVGAARLFGAEPFPSEAAFSAFLDSGRIRPEDLEAVTEPVGDGGDVPLVPGGPTLRRFHALRLQHLFEVPRGPALSWLLHETDQRARFAARLGARRRTELLEQARRDWAGPVSPEPDARALQGQLLGRLWDRLQRAVPRVRDTGHPPPRPRDRILAVTAADTDELVHPLLIRLSAAFLDQGIAYWPMPERERGFLRAFRRLYGRAGGPPDRFLRGLAPELRRQEAESWTAERTVAWALTELAVPGRDRAAAIQATLLSLRGWAGMMRQFEQRPDRAPVEARPARLIDYLAVQLTLDLYAARYTVAEHLGGHAKVADLVRPLCPDGEPAAPARPDLELVYEAFVLAQVMPVDTAVFADAGHATAWLAAVMSCDALERRRLLHLAYERRHRVGVLDALAAHQRVAPWPTPRPLFQAVFCIDEREESLRRHLEEHDPRAETFGCAGFFGVAMTYQGLDEVRARPLCPVGVTPRHLVVEEPVSTARPGPRTVSHRRGAWSRLVAVGSRTLVRASVLTLGLGLAYVVVLAGRCLLPLAFHRWSRRFGHGAAARPVTRLAIERVPAAEHGDGPLRGYSVPEMADLVSAVLRTAGLARSLCPLVLVVGHGSSSLNNPHESAHDCGATGGGRGGPNARAFAAMANHPGVRASLRGQGVDIPENTWFLGAYHDTCDDSMTYYDDDLTPERCRPAMERAKAAMAAACVLAAHERCRRFEAAPSGLRPGRALTHVATRTVDLGQPRPEYGHATNAACVVGRRSRTRGLFLDRRAFLVSYDPVGDPEGDLLAGLLLAVGPVCAGINLEYYFSHVDPVGYGCGTKLPHNIAGLLGVMDGHASDLRTGLPWQMVEIHEPVRLLLVVEAEPERLTAILRAHSGLNRLVVNGWIQLVAWNPGSGAMHLFRHDAFRPYIPETTGFPAVDRSAQFYAGRRGHLGCAHVVAASETAAPAARIQGRA</sequence>
<evidence type="ECO:0000256" key="6">
    <source>
        <dbReference type="HAMAP-Rule" id="MF_01871"/>
    </source>
</evidence>
<evidence type="ECO:0000256" key="4">
    <source>
        <dbReference type="ARBA" id="ARBA00022833"/>
    </source>
</evidence>
<comment type="similarity">
    <text evidence="6">Belongs to the inorganic carbon transporter (TC 9.A.2) DabA family.</text>
</comment>
<dbReference type="InterPro" id="IPR018752">
    <property type="entry name" value="DabA"/>
</dbReference>
<evidence type="ECO:0000256" key="3">
    <source>
        <dbReference type="ARBA" id="ARBA00022723"/>
    </source>
</evidence>
<keyword evidence="4 6" id="KW-0862">Zinc</keyword>
<keyword evidence="1 6" id="KW-0813">Transport</keyword>
<dbReference type="AlphaFoldDB" id="A0A7W7S4L5"/>
<keyword evidence="8" id="KW-1185">Reference proteome</keyword>
<organism evidence="7 8">
    <name type="scientific">Streptosporangium album</name>
    <dbReference type="NCBI Taxonomy" id="47479"/>
    <lineage>
        <taxon>Bacteria</taxon>
        <taxon>Bacillati</taxon>
        <taxon>Actinomycetota</taxon>
        <taxon>Actinomycetes</taxon>
        <taxon>Streptosporangiales</taxon>
        <taxon>Streptosporangiaceae</taxon>
        <taxon>Streptosporangium</taxon>
    </lineage>
</organism>
<dbReference type="GO" id="GO:0008270">
    <property type="term" value="F:zinc ion binding"/>
    <property type="evidence" value="ECO:0007669"/>
    <property type="project" value="UniProtKB-UniRule"/>
</dbReference>
<reference evidence="7 8" key="1">
    <citation type="submission" date="2020-08" db="EMBL/GenBank/DDBJ databases">
        <title>Sequencing the genomes of 1000 actinobacteria strains.</title>
        <authorList>
            <person name="Klenk H.-P."/>
        </authorList>
    </citation>
    <scope>NUCLEOTIDE SEQUENCE [LARGE SCALE GENOMIC DNA]</scope>
    <source>
        <strain evidence="7 8">DSM 43023</strain>
    </source>
</reference>
<comment type="caution">
    <text evidence="7">The sequence shown here is derived from an EMBL/GenBank/DDBJ whole genome shotgun (WGS) entry which is preliminary data.</text>
</comment>
<keyword evidence="5 6" id="KW-0472">Membrane</keyword>
<dbReference type="Proteomes" id="UP000534286">
    <property type="component" value="Unassembled WGS sequence"/>
</dbReference>
<evidence type="ECO:0000256" key="5">
    <source>
        <dbReference type="ARBA" id="ARBA00023136"/>
    </source>
</evidence>
<dbReference type="PANTHER" id="PTHR38344:SF1">
    <property type="entry name" value="INORGANIC CARBON TRANSPORTER SUBUNIT DABA-RELATED"/>
    <property type="match status" value="1"/>
</dbReference>
<name>A0A7W7S4L5_9ACTN</name>
<dbReference type="GO" id="GO:0005886">
    <property type="term" value="C:plasma membrane"/>
    <property type="evidence" value="ECO:0007669"/>
    <property type="project" value="UniProtKB-SubCell"/>
</dbReference>
<dbReference type="EMBL" id="JACHJU010000005">
    <property type="protein sequence ID" value="MBB4943148.1"/>
    <property type="molecule type" value="Genomic_DNA"/>
</dbReference>
<feature type="binding site" evidence="6">
    <location>
        <position position="658"/>
    </location>
    <ligand>
        <name>Zn(2+)</name>
        <dbReference type="ChEBI" id="CHEBI:29105"/>
    </ligand>
</feature>
<comment type="subunit">
    <text evidence="6">Forms a complex with DabB.</text>
</comment>
<dbReference type="Pfam" id="PF10070">
    <property type="entry name" value="DabA"/>
    <property type="match status" value="1"/>
</dbReference>
<comment type="cofactor">
    <cofactor evidence="6">
        <name>Zn(2+)</name>
        <dbReference type="ChEBI" id="CHEBI:29105"/>
    </cofactor>
</comment>
<dbReference type="PANTHER" id="PTHR38344">
    <property type="entry name" value="UPF0753 PROTEIN AQ_863"/>
    <property type="match status" value="1"/>
</dbReference>
<accession>A0A7W7S4L5</accession>
<keyword evidence="3 6" id="KW-0479">Metal-binding</keyword>
<dbReference type="RefSeq" id="WP_184759067.1">
    <property type="nucleotide sequence ID" value="NZ_BAABEK010000077.1"/>
</dbReference>
<protein>
    <recommendedName>
        <fullName evidence="6">Probable inorganic carbon transporter subunit DabA</fullName>
    </recommendedName>
</protein>
<dbReference type="HAMAP" id="MF_01871">
    <property type="entry name" value="DabA"/>
    <property type="match status" value="1"/>
</dbReference>
<comment type="function">
    <text evidence="6">Part of an energy-coupled inorganic carbon pump.</text>
</comment>
<evidence type="ECO:0000313" key="8">
    <source>
        <dbReference type="Proteomes" id="UP000534286"/>
    </source>
</evidence>
<evidence type="ECO:0000313" key="7">
    <source>
        <dbReference type="EMBL" id="MBB4943148.1"/>
    </source>
</evidence>
<keyword evidence="2 6" id="KW-1003">Cell membrane</keyword>
<feature type="binding site" evidence="6">
    <location>
        <position position="475"/>
    </location>
    <ligand>
        <name>Zn(2+)</name>
        <dbReference type="ChEBI" id="CHEBI:29105"/>
    </ligand>
</feature>
<comment type="subcellular location">
    <subcellularLocation>
        <location evidence="6">Cell membrane</location>
        <topology evidence="6">Peripheral membrane protein</topology>
    </subcellularLocation>
</comment>